<dbReference type="AlphaFoldDB" id="A0A4C1STP5"/>
<protein>
    <submittedName>
        <fullName evidence="2">Uncharacterized protein</fullName>
    </submittedName>
</protein>
<proteinExistence type="predicted"/>
<dbReference type="Proteomes" id="UP000299102">
    <property type="component" value="Unassembled WGS sequence"/>
</dbReference>
<reference evidence="2 3" key="1">
    <citation type="journal article" date="2019" name="Commun. Biol.">
        <title>The bagworm genome reveals a unique fibroin gene that provides high tensile strength.</title>
        <authorList>
            <person name="Kono N."/>
            <person name="Nakamura H."/>
            <person name="Ohtoshi R."/>
            <person name="Tomita M."/>
            <person name="Numata K."/>
            <person name="Arakawa K."/>
        </authorList>
    </citation>
    <scope>NUCLEOTIDE SEQUENCE [LARGE SCALE GENOMIC DNA]</scope>
</reference>
<evidence type="ECO:0000313" key="3">
    <source>
        <dbReference type="Proteomes" id="UP000299102"/>
    </source>
</evidence>
<feature type="region of interest" description="Disordered" evidence="1">
    <location>
        <begin position="1"/>
        <end position="40"/>
    </location>
</feature>
<evidence type="ECO:0000313" key="2">
    <source>
        <dbReference type="EMBL" id="GBP04618.1"/>
    </source>
</evidence>
<comment type="caution">
    <text evidence="2">The sequence shown here is derived from an EMBL/GenBank/DDBJ whole genome shotgun (WGS) entry which is preliminary data.</text>
</comment>
<feature type="compositionally biased region" description="Basic and acidic residues" evidence="1">
    <location>
        <begin position="30"/>
        <end position="40"/>
    </location>
</feature>
<keyword evidence="3" id="KW-1185">Reference proteome</keyword>
<name>A0A4C1STP5_EUMVA</name>
<evidence type="ECO:0000256" key="1">
    <source>
        <dbReference type="SAM" id="MobiDB-lite"/>
    </source>
</evidence>
<gene>
    <name evidence="2" type="ORF">EVAR_3958_1</name>
</gene>
<accession>A0A4C1STP5</accession>
<organism evidence="2 3">
    <name type="scientific">Eumeta variegata</name>
    <name type="common">Bagworm moth</name>
    <name type="synonym">Eumeta japonica</name>
    <dbReference type="NCBI Taxonomy" id="151549"/>
    <lineage>
        <taxon>Eukaryota</taxon>
        <taxon>Metazoa</taxon>
        <taxon>Ecdysozoa</taxon>
        <taxon>Arthropoda</taxon>
        <taxon>Hexapoda</taxon>
        <taxon>Insecta</taxon>
        <taxon>Pterygota</taxon>
        <taxon>Neoptera</taxon>
        <taxon>Endopterygota</taxon>
        <taxon>Lepidoptera</taxon>
        <taxon>Glossata</taxon>
        <taxon>Ditrysia</taxon>
        <taxon>Tineoidea</taxon>
        <taxon>Psychidae</taxon>
        <taxon>Oiketicinae</taxon>
        <taxon>Eumeta</taxon>
    </lineage>
</organism>
<sequence>MFRRRRQVAAAVSGGATGGHKSSPPTALKGRGDPHTDDTFTRGIVPALGAGCDCARLRTADNCQKLARNDLVLGC</sequence>
<dbReference type="EMBL" id="BGZK01000014">
    <property type="protein sequence ID" value="GBP04618.1"/>
    <property type="molecule type" value="Genomic_DNA"/>
</dbReference>